<gene>
    <name evidence="3" type="ORF">ABM124_08925</name>
</gene>
<comment type="caution">
    <text evidence="3">The sequence shown here is derived from an EMBL/GenBank/DDBJ whole genome shotgun (WGS) entry which is preliminary data.</text>
</comment>
<accession>A0ABV1JPK7</accession>
<feature type="compositionally biased region" description="Basic and acidic residues" evidence="1">
    <location>
        <begin position="198"/>
        <end position="207"/>
    </location>
</feature>
<keyword evidence="2" id="KW-0472">Membrane</keyword>
<evidence type="ECO:0000313" key="3">
    <source>
        <dbReference type="EMBL" id="MEQ3511413.1"/>
    </source>
</evidence>
<evidence type="ECO:0000256" key="2">
    <source>
        <dbReference type="SAM" id="Phobius"/>
    </source>
</evidence>
<keyword evidence="2" id="KW-0812">Transmembrane</keyword>
<feature type="region of interest" description="Disordered" evidence="1">
    <location>
        <begin position="63"/>
        <end position="207"/>
    </location>
</feature>
<dbReference type="Proteomes" id="UP001447151">
    <property type="component" value="Unassembled WGS sequence"/>
</dbReference>
<keyword evidence="2" id="KW-1133">Transmembrane helix</keyword>
<dbReference type="RefSeq" id="WP_349273323.1">
    <property type="nucleotide sequence ID" value="NZ_JBECZB010000012.1"/>
</dbReference>
<evidence type="ECO:0000256" key="1">
    <source>
        <dbReference type="SAM" id="MobiDB-lite"/>
    </source>
</evidence>
<organism evidence="3 4">
    <name type="scientific">Neisseria polysaccharea</name>
    <dbReference type="NCBI Taxonomy" id="489"/>
    <lineage>
        <taxon>Bacteria</taxon>
        <taxon>Pseudomonadati</taxon>
        <taxon>Pseudomonadota</taxon>
        <taxon>Betaproteobacteria</taxon>
        <taxon>Neisseriales</taxon>
        <taxon>Neisseriaceae</taxon>
        <taxon>Neisseria</taxon>
    </lineage>
</organism>
<evidence type="ECO:0008006" key="5">
    <source>
        <dbReference type="Google" id="ProtNLM"/>
    </source>
</evidence>
<feature type="compositionally biased region" description="Basic and acidic residues" evidence="1">
    <location>
        <begin position="164"/>
        <end position="190"/>
    </location>
</feature>
<reference evidence="3 4" key="1">
    <citation type="submission" date="2024-05" db="EMBL/GenBank/DDBJ databases">
        <authorList>
            <person name="Matzinger S.R."/>
            <person name="Bankers L."/>
            <person name="Rossheim A."/>
            <person name="Hetherington-Rauth M.C."/>
            <person name="Smith A."/>
            <person name="Baird S."/>
            <person name="Polanco D."/>
        </authorList>
    </citation>
    <scope>NUCLEOTIDE SEQUENCE [LARGE SCALE GENOMIC DNA]</scope>
    <source>
        <strain evidence="3 4">2024CJ-00066</strain>
    </source>
</reference>
<feature type="compositionally biased region" description="Polar residues" evidence="1">
    <location>
        <begin position="63"/>
        <end position="78"/>
    </location>
</feature>
<dbReference type="EMBL" id="JBECZB010000012">
    <property type="protein sequence ID" value="MEQ3511413.1"/>
    <property type="molecule type" value="Genomic_DNA"/>
</dbReference>
<feature type="transmembrane region" description="Helical" evidence="2">
    <location>
        <begin position="34"/>
        <end position="58"/>
    </location>
</feature>
<name>A0ABV1JPK7_NEIPO</name>
<proteinExistence type="predicted"/>
<evidence type="ECO:0000313" key="4">
    <source>
        <dbReference type="Proteomes" id="UP001447151"/>
    </source>
</evidence>
<sequence length="207" mass="22310">MPSEPPSDGIARHPKSTIKMAKKPNKPFRLAPKFLIRAVLLICITAIGALAVGIVSTFNPNGDKTLQTEPQHTDSPSETEFWLPNGAVGQGAAHPEPAPSEPESADDENESGGKPPLPAPAKKNRAKPRPSDAVRAADPLTAAETQAEKTLNETPVLPTNIPRPEPKKETPEKQAQPKETPKENHTKPDTPKNTPPKPHKEILDNLF</sequence>
<protein>
    <recommendedName>
        <fullName evidence="5">Periplasmic protein</fullName>
    </recommendedName>
</protein>
<keyword evidence="4" id="KW-1185">Reference proteome</keyword>